<dbReference type="KEGG" id="ssck:SPSK_01172"/>
<feature type="compositionally biased region" description="Basic and acidic residues" evidence="1">
    <location>
        <begin position="322"/>
        <end position="332"/>
    </location>
</feature>
<feature type="compositionally biased region" description="Low complexity" evidence="1">
    <location>
        <begin position="42"/>
        <end position="53"/>
    </location>
</feature>
<dbReference type="RefSeq" id="XP_016583954.1">
    <property type="nucleotide sequence ID" value="XM_016728103.1"/>
</dbReference>
<protein>
    <recommendedName>
        <fullName evidence="2">CBF1-interacting co-repressor CIR N-terminal domain-containing protein</fullName>
    </recommendedName>
</protein>
<feature type="compositionally biased region" description="Basic residues" evidence="1">
    <location>
        <begin position="284"/>
        <end position="300"/>
    </location>
</feature>
<dbReference type="PANTHER" id="PTHR22093:SF0">
    <property type="entry name" value="LEUKOCYTE RECEPTOR CLUSTER MEMBER 1"/>
    <property type="match status" value="1"/>
</dbReference>
<feature type="compositionally biased region" description="Low complexity" evidence="1">
    <location>
        <begin position="202"/>
        <end position="218"/>
    </location>
</feature>
<proteinExistence type="predicted"/>
<feature type="region of interest" description="Disordered" evidence="1">
    <location>
        <begin position="157"/>
        <end position="392"/>
    </location>
</feature>
<feature type="region of interest" description="Disordered" evidence="1">
    <location>
        <begin position="19"/>
        <end position="108"/>
    </location>
</feature>
<reference evidence="3 4" key="1">
    <citation type="journal article" date="2014" name="BMC Genomics">
        <title>Comparative genomics of the major fungal agents of human and animal Sporotrichosis: Sporothrix schenckii and Sporothrix brasiliensis.</title>
        <authorList>
            <person name="Teixeira M.M."/>
            <person name="de Almeida L.G."/>
            <person name="Kubitschek-Barreira P."/>
            <person name="Alves F.L."/>
            <person name="Kioshima E.S."/>
            <person name="Abadio A.K."/>
            <person name="Fernandes L."/>
            <person name="Derengowski L.S."/>
            <person name="Ferreira K.S."/>
            <person name="Souza R.C."/>
            <person name="Ruiz J.C."/>
            <person name="de Andrade N.C."/>
            <person name="Paes H.C."/>
            <person name="Nicola A.M."/>
            <person name="Albuquerque P."/>
            <person name="Gerber A.L."/>
            <person name="Martins V.P."/>
            <person name="Peconick L.D."/>
            <person name="Neto A.V."/>
            <person name="Chaucanez C.B."/>
            <person name="Silva P.A."/>
            <person name="Cunha O.L."/>
            <person name="de Oliveira F.F."/>
            <person name="dos Santos T.C."/>
            <person name="Barros A.L."/>
            <person name="Soares M.A."/>
            <person name="de Oliveira L.M."/>
            <person name="Marini M.M."/>
            <person name="Villalobos-Duno H."/>
            <person name="Cunha M.M."/>
            <person name="de Hoog S."/>
            <person name="da Silveira J.F."/>
            <person name="Henrissat B."/>
            <person name="Nino-Vega G.A."/>
            <person name="Cisalpino P.S."/>
            <person name="Mora-Montes H.M."/>
            <person name="Almeida S.R."/>
            <person name="Stajich J.E."/>
            <person name="Lopes-Bezerra L.M."/>
            <person name="Vasconcelos A.T."/>
            <person name="Felipe M.S."/>
        </authorList>
    </citation>
    <scope>NUCLEOTIDE SEQUENCE [LARGE SCALE GENOMIC DNA]</scope>
    <source>
        <strain evidence="3 4">1099-18</strain>
    </source>
</reference>
<feature type="compositionally biased region" description="Basic residues" evidence="1">
    <location>
        <begin position="383"/>
        <end position="392"/>
    </location>
</feature>
<evidence type="ECO:0000256" key="1">
    <source>
        <dbReference type="SAM" id="MobiDB-lite"/>
    </source>
</evidence>
<evidence type="ECO:0000259" key="2">
    <source>
        <dbReference type="SMART" id="SM01083"/>
    </source>
</evidence>
<dbReference type="VEuPathDB" id="FungiDB:SPSK_01172"/>
<evidence type="ECO:0000313" key="4">
    <source>
        <dbReference type="Proteomes" id="UP000033710"/>
    </source>
</evidence>
<dbReference type="PANTHER" id="PTHR22093">
    <property type="entry name" value="LEUKOCYTE RECEPTOR CLUSTER LRC MEMBER 1"/>
    <property type="match status" value="1"/>
</dbReference>
<feature type="compositionally biased region" description="Basic residues" evidence="1">
    <location>
        <begin position="333"/>
        <end position="350"/>
    </location>
</feature>
<organism evidence="3 4">
    <name type="scientific">Sporothrix schenckii 1099-18</name>
    <dbReference type="NCBI Taxonomy" id="1397361"/>
    <lineage>
        <taxon>Eukaryota</taxon>
        <taxon>Fungi</taxon>
        <taxon>Dikarya</taxon>
        <taxon>Ascomycota</taxon>
        <taxon>Pezizomycotina</taxon>
        <taxon>Sordariomycetes</taxon>
        <taxon>Sordariomycetidae</taxon>
        <taxon>Ophiostomatales</taxon>
        <taxon>Ophiostomataceae</taxon>
        <taxon>Sporothrix</taxon>
    </lineage>
</organism>
<accession>A0A0F2LUY4</accession>
<feature type="domain" description="CBF1-interacting co-repressor CIR N-terminal" evidence="2">
    <location>
        <begin position="10"/>
        <end position="44"/>
    </location>
</feature>
<feature type="compositionally biased region" description="Basic and acidic residues" evidence="1">
    <location>
        <begin position="20"/>
        <end position="41"/>
    </location>
</feature>
<gene>
    <name evidence="3" type="ORF">SPSK_01172</name>
</gene>
<feature type="compositionally biased region" description="Basic and acidic residues" evidence="1">
    <location>
        <begin position="301"/>
        <end position="310"/>
    </location>
</feature>
<dbReference type="EMBL" id="AXCR01000011">
    <property type="protein sequence ID" value="KJR81278.1"/>
    <property type="molecule type" value="Genomic_DNA"/>
</dbReference>
<sequence length="392" mass="45008">MPLKLLAKKSWHVYNADNVARVRRDEAEARAREADEVRQQRAAESSQRAAQLRGEADPDASLEHTKWAAAAEHATSLTSKTPPPAPAVALHAPTRRPRKRHGEDDTDFEMRMARQYVEEEGKASKRQKMTVAAVEKDRPIVDRNGNIDLFSQLADGGAIGTQTSRTQPAGPAPDVPPSSMRFADAAGGENALSAWYAGEKGPTPASKPSFSSSALSASNKPRRPPLPAPPGSMAADPLEAMRQAAATIRTLKEERKRESAERAREMADLIKEQNRREEREREREHRRRHGRREHRHRHHRHDDTRRRGDDSDNDNDDVDSLEGFKLDDDGKDQRHRHGKDIREKRHRSYRNRRDDRDDRHAERTHPPHREERHHRDDKDRERSHTRHHRERE</sequence>
<reference evidence="3 4" key="2">
    <citation type="journal article" date="2015" name="Eukaryot. Cell">
        <title>Asexual propagation of a virulent clone complex in a human and feline outbreak of sporotrichosis.</title>
        <authorList>
            <person name="Teixeira Mde M."/>
            <person name="Rodrigues A.M."/>
            <person name="Tsui C.K."/>
            <person name="de Almeida L.G."/>
            <person name="Van Diepeningen A.D."/>
            <person name="van den Ende B.G."/>
            <person name="Fernandes G.F."/>
            <person name="Kano R."/>
            <person name="Hamelin R.C."/>
            <person name="Lopes-Bezerra L.M."/>
            <person name="Vasconcelos A.T."/>
            <person name="de Hoog S."/>
            <person name="de Camargo Z.P."/>
            <person name="Felipe M.S."/>
        </authorList>
    </citation>
    <scope>NUCLEOTIDE SEQUENCE [LARGE SCALE GENOMIC DNA]</scope>
    <source>
        <strain evidence="3 4">1099-18</strain>
    </source>
</reference>
<comment type="caution">
    <text evidence="3">The sequence shown here is derived from an EMBL/GenBank/DDBJ whole genome shotgun (WGS) entry which is preliminary data.</text>
</comment>
<dbReference type="GeneID" id="27663380"/>
<evidence type="ECO:0000313" key="3">
    <source>
        <dbReference type="EMBL" id="KJR81278.1"/>
    </source>
</evidence>
<dbReference type="SMART" id="SM01083">
    <property type="entry name" value="Cir_N"/>
    <property type="match status" value="1"/>
</dbReference>
<name>A0A0F2LUY4_SPOSC</name>
<dbReference type="AlphaFoldDB" id="A0A0F2LUY4"/>
<feature type="compositionally biased region" description="Basic and acidic residues" evidence="1">
    <location>
        <begin position="250"/>
        <end position="283"/>
    </location>
</feature>
<dbReference type="InterPro" id="IPR039875">
    <property type="entry name" value="LENG1-like"/>
</dbReference>
<feature type="compositionally biased region" description="Basic and acidic residues" evidence="1">
    <location>
        <begin position="351"/>
        <end position="382"/>
    </location>
</feature>
<dbReference type="InterPro" id="IPR019339">
    <property type="entry name" value="CIR_N_dom"/>
</dbReference>
<feature type="compositionally biased region" description="Acidic residues" evidence="1">
    <location>
        <begin position="311"/>
        <end position="320"/>
    </location>
</feature>
<dbReference type="Proteomes" id="UP000033710">
    <property type="component" value="Unassembled WGS sequence"/>
</dbReference>
<dbReference type="OrthoDB" id="2159131at2759"/>